<dbReference type="Gene3D" id="1.10.10.2830">
    <property type="match status" value="1"/>
</dbReference>
<reference evidence="2" key="1">
    <citation type="submission" date="2022-08" db="EMBL/GenBank/DDBJ databases">
        <title>Genomic Encyclopedia of Type Strains, Phase V (KMG-V): Genome sequencing to study the core and pangenomes of soil and plant-associated prokaryotes.</title>
        <authorList>
            <person name="Whitman W."/>
        </authorList>
    </citation>
    <scope>NUCLEOTIDE SEQUENCE</scope>
    <source>
        <strain evidence="2">SP2016B</strain>
    </source>
</reference>
<protein>
    <submittedName>
        <fullName evidence="2">ParB-like chromosome segregation protein Spo0J</fullName>
    </submittedName>
</protein>
<dbReference type="RefSeq" id="WP_259083839.1">
    <property type="nucleotide sequence ID" value="NZ_JANTYZ010000007.1"/>
</dbReference>
<evidence type="ECO:0000313" key="3">
    <source>
        <dbReference type="Proteomes" id="UP001155034"/>
    </source>
</evidence>
<feature type="region of interest" description="Disordered" evidence="1">
    <location>
        <begin position="245"/>
        <end position="313"/>
    </location>
</feature>
<dbReference type="GO" id="GO:0005694">
    <property type="term" value="C:chromosome"/>
    <property type="evidence" value="ECO:0007669"/>
    <property type="project" value="TreeGrafter"/>
</dbReference>
<evidence type="ECO:0000313" key="2">
    <source>
        <dbReference type="EMBL" id="MCS3865853.1"/>
    </source>
</evidence>
<dbReference type="SUPFAM" id="SSF109709">
    <property type="entry name" value="KorB DNA-binding domain-like"/>
    <property type="match status" value="1"/>
</dbReference>
<dbReference type="GO" id="GO:0007059">
    <property type="term" value="P:chromosome segregation"/>
    <property type="evidence" value="ECO:0007669"/>
    <property type="project" value="TreeGrafter"/>
</dbReference>
<gene>
    <name evidence="2" type="ORF">GGP82_002417</name>
</gene>
<accession>A0A9X2RGK7</accession>
<dbReference type="PANTHER" id="PTHR33375:SF7">
    <property type="entry name" value="CHROMOSOME 2-PARTITIONING PROTEIN PARB-RELATED"/>
    <property type="match status" value="1"/>
</dbReference>
<dbReference type="EMBL" id="JANTYZ010000007">
    <property type="protein sequence ID" value="MCS3865853.1"/>
    <property type="molecule type" value="Genomic_DNA"/>
</dbReference>
<evidence type="ECO:0000256" key="1">
    <source>
        <dbReference type="SAM" id="MobiDB-lite"/>
    </source>
</evidence>
<name>A0A9X2RGK7_9BACT</name>
<feature type="region of interest" description="Disordered" evidence="1">
    <location>
        <begin position="331"/>
        <end position="352"/>
    </location>
</feature>
<sequence length="424" mass="46771">MTQPVRFHHIEKCRYYVDRRLERDRSELKESLLEHGVLQAPVGRLVDEYDSCRAPFDSQGATEAWLAKNSDRYIELAAGHRRVRSVRELAEEGRGQFAGESSVEINLKKLSDEELAAVFHQENAERDNVTGVVEAEQWAAMLNDGMTLNEVADLSGTSIGTISKRTRLMNFPQRVREEIDDEKSDLALSGAMAIAGVWDLSGEEEEALVAMESGVRGVREHLLDTARKENLETVKATKRRLVDDNIERYQAAEPDDSEAERAVSETNTANDGTNHTSSGANHTSPEPNRTSSPTSSEDGSTEEKNEDSQVEGDQVEVQIEGDLQPGKYVLKAANGNGEQPKDRRSVGGGRKRKDAVGALAAQIISQSDVLKVAAEAFGVESEHEVKVALLNECLRKSEKDWASALRDVQESLDLSLMRDPLSDG</sequence>
<proteinExistence type="predicted"/>
<organism evidence="2 3">
    <name type="scientific">Salinibacter ruber</name>
    <dbReference type="NCBI Taxonomy" id="146919"/>
    <lineage>
        <taxon>Bacteria</taxon>
        <taxon>Pseudomonadati</taxon>
        <taxon>Rhodothermota</taxon>
        <taxon>Rhodothermia</taxon>
        <taxon>Rhodothermales</taxon>
        <taxon>Salinibacteraceae</taxon>
        <taxon>Salinibacter</taxon>
    </lineage>
</organism>
<comment type="caution">
    <text evidence="2">The sequence shown here is derived from an EMBL/GenBank/DDBJ whole genome shotgun (WGS) entry which is preliminary data.</text>
</comment>
<dbReference type="InterPro" id="IPR050336">
    <property type="entry name" value="Chromosome_partition/occlusion"/>
</dbReference>
<dbReference type="Proteomes" id="UP001155034">
    <property type="component" value="Unassembled WGS sequence"/>
</dbReference>
<dbReference type="PANTHER" id="PTHR33375">
    <property type="entry name" value="CHROMOSOME-PARTITIONING PROTEIN PARB-RELATED"/>
    <property type="match status" value="1"/>
</dbReference>
<feature type="compositionally biased region" description="Polar residues" evidence="1">
    <location>
        <begin position="264"/>
        <end position="298"/>
    </location>
</feature>
<dbReference type="AlphaFoldDB" id="A0A9X2RGK7"/>